<dbReference type="GO" id="GO:0051015">
    <property type="term" value="F:actin filament binding"/>
    <property type="evidence" value="ECO:0007669"/>
    <property type="project" value="TreeGrafter"/>
</dbReference>
<dbReference type="SUPFAM" id="SSF52540">
    <property type="entry name" value="P-loop containing nucleoside triphosphate hydrolases"/>
    <property type="match status" value="1"/>
</dbReference>
<keyword evidence="2" id="KW-0677">Repeat</keyword>
<evidence type="ECO:0000256" key="2">
    <source>
        <dbReference type="ARBA" id="ARBA00022737"/>
    </source>
</evidence>
<dbReference type="Pfam" id="PF03876">
    <property type="entry name" value="SHS2_Rpb7-N"/>
    <property type="match status" value="1"/>
</dbReference>
<accession>A0A8K0HNA6</accession>
<dbReference type="OrthoDB" id="1744488at2759"/>
<dbReference type="GO" id="GO:0000428">
    <property type="term" value="C:DNA-directed RNA polymerase complex"/>
    <property type="evidence" value="ECO:0007669"/>
    <property type="project" value="UniProtKB-KW"/>
</dbReference>
<keyword evidence="1" id="KW-0240">DNA-directed RNA polymerase</keyword>
<dbReference type="EMBL" id="VOIH02000001">
    <property type="protein sequence ID" value="KAF3456061.1"/>
    <property type="molecule type" value="Genomic_DNA"/>
</dbReference>
<dbReference type="PROSITE" id="PS50096">
    <property type="entry name" value="IQ"/>
    <property type="match status" value="4"/>
</dbReference>
<organism evidence="7 8">
    <name type="scientific">Rhamnella rubrinervis</name>
    <dbReference type="NCBI Taxonomy" id="2594499"/>
    <lineage>
        <taxon>Eukaryota</taxon>
        <taxon>Viridiplantae</taxon>
        <taxon>Streptophyta</taxon>
        <taxon>Embryophyta</taxon>
        <taxon>Tracheophyta</taxon>
        <taxon>Spermatophyta</taxon>
        <taxon>Magnoliopsida</taxon>
        <taxon>eudicotyledons</taxon>
        <taxon>Gunneridae</taxon>
        <taxon>Pentapetalae</taxon>
        <taxon>rosids</taxon>
        <taxon>fabids</taxon>
        <taxon>Rosales</taxon>
        <taxon>Rhamnaceae</taxon>
        <taxon>rhamnoid group</taxon>
        <taxon>Rhamneae</taxon>
        <taxon>Rhamnella</taxon>
    </lineage>
</organism>
<sequence>MVPLISAGKLFYLSRIEHKLRVPPDLHERPIEEAIRGELFVDKVIANLGLCISVYDIRSRTGGFIFPREGSATYTIGKMKVFLRVGQMAELDARRTEVLAKAARLIQRQIRTHLTRKEFIALRRATIHMQKLWRAQLAREFYEQMRREAALIHIQTHLRVHIARKSYTQLKASAIVIQTGLRGMATRNEYIFKRRTKSATIVQDTLTVETLMDNYYGLGNPYQVTHTCMMEANNIVSNYILKFVTSVMNEF</sequence>
<keyword evidence="3" id="KW-0112">Calmodulin-binding</keyword>
<dbReference type="AlphaFoldDB" id="A0A8K0HNA6"/>
<dbReference type="GO" id="GO:0006351">
    <property type="term" value="P:DNA-templated transcription"/>
    <property type="evidence" value="ECO:0007669"/>
    <property type="project" value="InterPro"/>
</dbReference>
<dbReference type="InterPro" id="IPR036898">
    <property type="entry name" value="RNA_pol_Rpb7-like_N_sf"/>
</dbReference>
<evidence type="ECO:0000256" key="1">
    <source>
        <dbReference type="ARBA" id="ARBA00022478"/>
    </source>
</evidence>
<evidence type="ECO:0000256" key="4">
    <source>
        <dbReference type="ARBA" id="ARBA00023054"/>
    </source>
</evidence>
<dbReference type="Gene3D" id="1.20.5.190">
    <property type="match status" value="2"/>
</dbReference>
<dbReference type="GO" id="GO:0005516">
    <property type="term" value="F:calmodulin binding"/>
    <property type="evidence" value="ECO:0007669"/>
    <property type="project" value="UniProtKB-KW"/>
</dbReference>
<dbReference type="InterPro" id="IPR027417">
    <property type="entry name" value="P-loop_NTPase"/>
</dbReference>
<proteinExistence type="predicted"/>
<dbReference type="SUPFAM" id="SSF88798">
    <property type="entry name" value="N-terminal, heterodimerisation domain of RBP7 (RpoE)"/>
    <property type="match status" value="1"/>
</dbReference>
<dbReference type="Gene3D" id="3.30.1490.120">
    <property type="entry name" value="RNA polymerase Rpb7-like, N-terminal domain"/>
    <property type="match status" value="1"/>
</dbReference>
<dbReference type="GO" id="GO:0015629">
    <property type="term" value="C:actin cytoskeleton"/>
    <property type="evidence" value="ECO:0007669"/>
    <property type="project" value="TreeGrafter"/>
</dbReference>
<dbReference type="GO" id="GO:0005737">
    <property type="term" value="C:cytoplasm"/>
    <property type="evidence" value="ECO:0007669"/>
    <property type="project" value="TreeGrafter"/>
</dbReference>
<dbReference type="GO" id="GO:0000146">
    <property type="term" value="F:microfilament motor activity"/>
    <property type="evidence" value="ECO:0007669"/>
    <property type="project" value="TreeGrafter"/>
</dbReference>
<dbReference type="SMART" id="SM00015">
    <property type="entry name" value="IQ"/>
    <property type="match status" value="4"/>
</dbReference>
<dbReference type="PANTHER" id="PTHR13140:SF270">
    <property type="entry name" value="MYOSIN-12"/>
    <property type="match status" value="1"/>
</dbReference>
<dbReference type="PANTHER" id="PTHR13140">
    <property type="entry name" value="MYOSIN"/>
    <property type="match status" value="1"/>
</dbReference>
<dbReference type="InterPro" id="IPR000048">
    <property type="entry name" value="IQ_motif_EF-hand-BS"/>
</dbReference>
<dbReference type="InterPro" id="IPR005576">
    <property type="entry name" value="Rpb7-like_N"/>
</dbReference>
<evidence type="ECO:0000259" key="6">
    <source>
        <dbReference type="Pfam" id="PF03876"/>
    </source>
</evidence>
<keyword evidence="5" id="KW-0804">Transcription</keyword>
<comment type="caution">
    <text evidence="7">The sequence shown here is derived from an EMBL/GenBank/DDBJ whole genome shotgun (WGS) entry which is preliminary data.</text>
</comment>
<name>A0A8K0HNA6_9ROSA</name>
<dbReference type="Pfam" id="PF00612">
    <property type="entry name" value="IQ"/>
    <property type="match status" value="4"/>
</dbReference>
<dbReference type="GO" id="GO:0007015">
    <property type="term" value="P:actin filament organization"/>
    <property type="evidence" value="ECO:0007669"/>
    <property type="project" value="TreeGrafter"/>
</dbReference>
<gene>
    <name evidence="7" type="ORF">FNV43_RR00704</name>
</gene>
<dbReference type="Proteomes" id="UP000796880">
    <property type="component" value="Unassembled WGS sequence"/>
</dbReference>
<keyword evidence="8" id="KW-1185">Reference proteome</keyword>
<reference evidence="7" key="1">
    <citation type="submission" date="2020-03" db="EMBL/GenBank/DDBJ databases">
        <title>A high-quality chromosome-level genome assembly of a woody plant with both climbing and erect habits, Rhamnella rubrinervis.</title>
        <authorList>
            <person name="Lu Z."/>
            <person name="Yang Y."/>
            <person name="Zhu X."/>
            <person name="Sun Y."/>
        </authorList>
    </citation>
    <scope>NUCLEOTIDE SEQUENCE</scope>
    <source>
        <strain evidence="7">BYM</strain>
        <tissue evidence="7">Leaf</tissue>
    </source>
</reference>
<evidence type="ECO:0000256" key="3">
    <source>
        <dbReference type="ARBA" id="ARBA00022860"/>
    </source>
</evidence>
<evidence type="ECO:0000313" key="7">
    <source>
        <dbReference type="EMBL" id="KAF3456061.1"/>
    </source>
</evidence>
<evidence type="ECO:0000313" key="8">
    <source>
        <dbReference type="Proteomes" id="UP000796880"/>
    </source>
</evidence>
<feature type="domain" description="RNA polymerase Rpb7-like N-terminal" evidence="6">
    <location>
        <begin position="17"/>
        <end position="67"/>
    </location>
</feature>
<dbReference type="FunFam" id="1.20.5.190:FF:000001">
    <property type="entry name" value="unconventional myosin-Va"/>
    <property type="match status" value="2"/>
</dbReference>
<protein>
    <recommendedName>
        <fullName evidence="6">RNA polymerase Rpb7-like N-terminal domain-containing protein</fullName>
    </recommendedName>
</protein>
<dbReference type="GO" id="GO:0016020">
    <property type="term" value="C:membrane"/>
    <property type="evidence" value="ECO:0007669"/>
    <property type="project" value="TreeGrafter"/>
</dbReference>
<keyword evidence="4" id="KW-0175">Coiled coil</keyword>
<evidence type="ECO:0000256" key="5">
    <source>
        <dbReference type="ARBA" id="ARBA00023163"/>
    </source>
</evidence>